<protein>
    <submittedName>
        <fullName evidence="1">Uncharacterized protein</fullName>
    </submittedName>
</protein>
<dbReference type="EMBL" id="CP126114">
    <property type="protein sequence ID" value="WHY87814.1"/>
    <property type="molecule type" value="Genomic_DNA"/>
</dbReference>
<proteinExistence type="predicted"/>
<name>A0AA95MPE1_9BACI</name>
<organism evidence="1 2">
    <name type="scientific">Neobacillus novalis</name>
    <dbReference type="NCBI Taxonomy" id="220687"/>
    <lineage>
        <taxon>Bacteria</taxon>
        <taxon>Bacillati</taxon>
        <taxon>Bacillota</taxon>
        <taxon>Bacilli</taxon>
        <taxon>Bacillales</taxon>
        <taxon>Bacillaceae</taxon>
        <taxon>Neobacillus</taxon>
    </lineage>
</organism>
<dbReference type="AlphaFoldDB" id="A0AA95MPE1"/>
<reference evidence="1" key="1">
    <citation type="submission" date="2023-05" db="EMBL/GenBank/DDBJ databases">
        <title>Comparative genomics of Bacillaceae isolates and their secondary metabolite potential.</title>
        <authorList>
            <person name="Song L."/>
            <person name="Nielsen L.J."/>
            <person name="Mohite O."/>
            <person name="Xu X."/>
            <person name="Weber T."/>
            <person name="Kovacs A.T."/>
        </authorList>
    </citation>
    <scope>NUCLEOTIDE SEQUENCE</scope>
    <source>
        <strain evidence="1">XLM17</strain>
    </source>
</reference>
<dbReference type="Proteomes" id="UP001178288">
    <property type="component" value="Chromosome"/>
</dbReference>
<dbReference type="RefSeq" id="WP_066084605.1">
    <property type="nucleotide sequence ID" value="NZ_CP126114.1"/>
</dbReference>
<gene>
    <name evidence="1" type="ORF">QNH39_08285</name>
</gene>
<evidence type="ECO:0000313" key="1">
    <source>
        <dbReference type="EMBL" id="WHY87814.1"/>
    </source>
</evidence>
<sequence>MTEKKVLEVEKQESELNEEKQLSSLDLIWKLGFDELDAWAERYNKRDELFLEAAKSYVDRIKQNQESILTIVGQFTMELKDWEQAAREELLATTTTLQHFFPIKSYEEINQVVEDFQNKTASLLVTPISKVTIGQIEALDKYLAAVNQYISLRKKGREKYINSVKKTTNVLYENQKLFLNLFSKQVKTAMLPFQKYMQHVTEVTKS</sequence>
<dbReference type="KEGG" id="nnv:QNH39_08285"/>
<evidence type="ECO:0000313" key="2">
    <source>
        <dbReference type="Proteomes" id="UP001178288"/>
    </source>
</evidence>
<accession>A0AA95MPE1</accession>
<keyword evidence="2" id="KW-1185">Reference proteome</keyword>